<keyword evidence="5" id="KW-0614">Plasmid</keyword>
<dbReference type="PROSITE" id="PS50160">
    <property type="entry name" value="DNA_LIGASE_A3"/>
    <property type="match status" value="1"/>
</dbReference>
<dbReference type="RefSeq" id="WP_230586050.1">
    <property type="nucleotide sequence ID" value="NZ_JPDK01000082.1"/>
</dbReference>
<dbReference type="InterPro" id="IPR012310">
    <property type="entry name" value="DNA_ligase_ATP-dep_cent"/>
</dbReference>
<proteinExistence type="inferred from homology"/>
<evidence type="ECO:0000256" key="2">
    <source>
        <dbReference type="ARBA" id="ARBA00022598"/>
    </source>
</evidence>
<dbReference type="Gene3D" id="3.30.1490.70">
    <property type="match status" value="1"/>
</dbReference>
<dbReference type="GO" id="GO:0005524">
    <property type="term" value="F:ATP binding"/>
    <property type="evidence" value="ECO:0007669"/>
    <property type="project" value="InterPro"/>
</dbReference>
<dbReference type="InterPro" id="IPR012340">
    <property type="entry name" value="NA-bd_OB-fold"/>
</dbReference>
<dbReference type="PROSITE" id="PS00697">
    <property type="entry name" value="DNA_LIGASE_A1"/>
    <property type="match status" value="1"/>
</dbReference>
<name>A0A6H0A0C8_LYSSH</name>
<feature type="domain" description="ATP-dependent DNA ligase family profile" evidence="4">
    <location>
        <begin position="105"/>
        <end position="195"/>
    </location>
</feature>
<sequence>MLFTPIRPMLVATGIEIINTEDWLYQVKWDGWRVLIHKAGDRIEAFTREGNNITAKFPELEEVGHSITVDTAIIDTEGVVLRQGISVFEDFSYRGILTNKEKIKEATITHPVTFVAFDILTTDKKLMHHPLFERKEHLSSIITPSNSLQVTPSVDGDGSNIFEITKDKGMEGIIGKKRDSIYQLNHRSKNWLKYKHFKIIETVILAYRENPFSILVGTELESGRYKRLATVEFGFKPEEKMAFRHIAKSIITTVDRDLIWLEPRLYCKVQYLEKTNSGLLRTVSFKGFIF</sequence>
<reference evidence="5" key="1">
    <citation type="submission" date="2020-02" db="EMBL/GenBank/DDBJ databases">
        <authorList>
            <person name="Hu X."/>
            <person name="Yuan Z."/>
            <person name="Cheng J."/>
            <person name="Geng P."/>
        </authorList>
    </citation>
    <scope>NUCLEOTIDE SEQUENCE</scope>
    <source>
        <strain evidence="5">SSII-1</strain>
        <plasmid evidence="5">pSSII-1</plasmid>
    </source>
</reference>
<comment type="catalytic activity">
    <reaction evidence="3">
        <text>ATP + (deoxyribonucleotide)n-3'-hydroxyl + 5'-phospho-(deoxyribonucleotide)m = (deoxyribonucleotide)n+m + AMP + diphosphate.</text>
        <dbReference type="EC" id="6.5.1.1"/>
    </reaction>
</comment>
<dbReference type="Pfam" id="PF01068">
    <property type="entry name" value="DNA_ligase_A_M"/>
    <property type="match status" value="1"/>
</dbReference>
<geneLocation type="plasmid" evidence="5">
    <name>pSSII-1</name>
</geneLocation>
<dbReference type="EMBL" id="MT075580">
    <property type="protein sequence ID" value="QIS31140.1"/>
    <property type="molecule type" value="Genomic_DNA"/>
</dbReference>
<evidence type="ECO:0000256" key="1">
    <source>
        <dbReference type="ARBA" id="ARBA00007572"/>
    </source>
</evidence>
<protein>
    <submittedName>
        <fullName evidence="5">DNA ligase</fullName>
    </submittedName>
</protein>
<keyword evidence="2 5" id="KW-0436">Ligase</keyword>
<evidence type="ECO:0000313" key="5">
    <source>
        <dbReference type="EMBL" id="QIS31140.1"/>
    </source>
</evidence>
<dbReference type="GO" id="GO:0003910">
    <property type="term" value="F:DNA ligase (ATP) activity"/>
    <property type="evidence" value="ECO:0007669"/>
    <property type="project" value="UniProtKB-EC"/>
</dbReference>
<evidence type="ECO:0000259" key="4">
    <source>
        <dbReference type="PROSITE" id="PS50160"/>
    </source>
</evidence>
<dbReference type="AlphaFoldDB" id="A0A6H0A0C8"/>
<dbReference type="SUPFAM" id="SSF56091">
    <property type="entry name" value="DNA ligase/mRNA capping enzyme, catalytic domain"/>
    <property type="match status" value="1"/>
</dbReference>
<dbReference type="SUPFAM" id="SSF50249">
    <property type="entry name" value="Nucleic acid-binding proteins"/>
    <property type="match status" value="1"/>
</dbReference>
<dbReference type="Gene3D" id="3.30.470.30">
    <property type="entry name" value="DNA ligase/mRNA capping enzyme"/>
    <property type="match status" value="1"/>
</dbReference>
<dbReference type="CDD" id="cd07906">
    <property type="entry name" value="Adenylation_DNA_ligase_LigD_LigC"/>
    <property type="match status" value="1"/>
</dbReference>
<dbReference type="GO" id="GO:0006310">
    <property type="term" value="P:DNA recombination"/>
    <property type="evidence" value="ECO:0007669"/>
    <property type="project" value="InterPro"/>
</dbReference>
<dbReference type="InterPro" id="IPR050191">
    <property type="entry name" value="ATP-dep_DNA_ligase"/>
</dbReference>
<organism evidence="5">
    <name type="scientific">Lysinibacillus sphaericus</name>
    <name type="common">Bacillus sphaericus</name>
    <dbReference type="NCBI Taxonomy" id="1421"/>
    <lineage>
        <taxon>Bacteria</taxon>
        <taxon>Bacillati</taxon>
        <taxon>Bacillota</taxon>
        <taxon>Bacilli</taxon>
        <taxon>Bacillales</taxon>
        <taxon>Bacillaceae</taxon>
        <taxon>Lysinibacillus</taxon>
    </lineage>
</organism>
<dbReference type="GO" id="GO:0006281">
    <property type="term" value="P:DNA repair"/>
    <property type="evidence" value="ECO:0007669"/>
    <property type="project" value="InterPro"/>
</dbReference>
<evidence type="ECO:0000256" key="3">
    <source>
        <dbReference type="ARBA" id="ARBA00034003"/>
    </source>
</evidence>
<dbReference type="PANTHER" id="PTHR45674:SF4">
    <property type="entry name" value="DNA LIGASE 1"/>
    <property type="match status" value="1"/>
</dbReference>
<dbReference type="InterPro" id="IPR016059">
    <property type="entry name" value="DNA_ligase_ATP-dep_CS"/>
</dbReference>
<accession>A0A6H0A0C8</accession>
<dbReference type="PANTHER" id="PTHR45674">
    <property type="entry name" value="DNA LIGASE 1/3 FAMILY MEMBER"/>
    <property type="match status" value="1"/>
</dbReference>
<comment type="similarity">
    <text evidence="1">Belongs to the ATP-dependent DNA ligase family.</text>
</comment>